<accession>A0AAV0Y6S4</accession>
<proteinExistence type="predicted"/>
<dbReference type="Proteomes" id="UP001160148">
    <property type="component" value="Unassembled WGS sequence"/>
</dbReference>
<name>A0AAV0Y6S4_9HEMI</name>
<reference evidence="1 2" key="1">
    <citation type="submission" date="2023-01" db="EMBL/GenBank/DDBJ databases">
        <authorList>
            <person name="Whitehead M."/>
        </authorList>
    </citation>
    <scope>NUCLEOTIDE SEQUENCE [LARGE SCALE GENOMIC DNA]</scope>
</reference>
<keyword evidence="2" id="KW-1185">Reference proteome</keyword>
<evidence type="ECO:0000313" key="2">
    <source>
        <dbReference type="Proteomes" id="UP001160148"/>
    </source>
</evidence>
<sequence>MKFRSIHKFPKANIGDSVRVSLPDVDRGRADPRNIIFGVVSIEDGQYYKLGNKYGTLPQLYTRNQFDVCPVSLIPLDEVVHVVKLLREIGSQMSDGGGQGYKRCSCKRKCDTNRCKWKSSSNLCKSKCHGSMPCNNKG</sequence>
<gene>
    <name evidence="1" type="ORF">MEUPH1_LOCUS29272</name>
</gene>
<comment type="caution">
    <text evidence="1">The sequence shown here is derived from an EMBL/GenBank/DDBJ whole genome shotgun (WGS) entry which is preliminary data.</text>
</comment>
<protein>
    <submittedName>
        <fullName evidence="1">Uncharacterized protein</fullName>
    </submittedName>
</protein>
<organism evidence="1 2">
    <name type="scientific">Macrosiphum euphorbiae</name>
    <name type="common">potato aphid</name>
    <dbReference type="NCBI Taxonomy" id="13131"/>
    <lineage>
        <taxon>Eukaryota</taxon>
        <taxon>Metazoa</taxon>
        <taxon>Ecdysozoa</taxon>
        <taxon>Arthropoda</taxon>
        <taxon>Hexapoda</taxon>
        <taxon>Insecta</taxon>
        <taxon>Pterygota</taxon>
        <taxon>Neoptera</taxon>
        <taxon>Paraneoptera</taxon>
        <taxon>Hemiptera</taxon>
        <taxon>Sternorrhyncha</taxon>
        <taxon>Aphidomorpha</taxon>
        <taxon>Aphidoidea</taxon>
        <taxon>Aphididae</taxon>
        <taxon>Macrosiphini</taxon>
        <taxon>Macrosiphum</taxon>
    </lineage>
</organism>
<dbReference type="EMBL" id="CARXXK010001373">
    <property type="protein sequence ID" value="CAI6375827.1"/>
    <property type="molecule type" value="Genomic_DNA"/>
</dbReference>
<dbReference type="AlphaFoldDB" id="A0AAV0Y6S4"/>
<evidence type="ECO:0000313" key="1">
    <source>
        <dbReference type="EMBL" id="CAI6375827.1"/>
    </source>
</evidence>